<accession>A0A7X0HNL6</accession>
<name>A0A7X0HNL6_9ACTN</name>
<reference evidence="1 2" key="1">
    <citation type="submission" date="2020-08" db="EMBL/GenBank/DDBJ databases">
        <title>Genomic Encyclopedia of Type Strains, Phase IV (KMG-IV): sequencing the most valuable type-strain genomes for metagenomic binning, comparative biology and taxonomic classification.</title>
        <authorList>
            <person name="Goeker M."/>
        </authorList>
    </citation>
    <scope>NUCLEOTIDE SEQUENCE [LARGE SCALE GENOMIC DNA]</scope>
    <source>
        <strain evidence="1 2">DSM 40141</strain>
    </source>
</reference>
<keyword evidence="2" id="KW-1185">Reference proteome</keyword>
<dbReference type="EMBL" id="JACHEM010000022">
    <property type="protein sequence ID" value="MBB6439478.1"/>
    <property type="molecule type" value="Genomic_DNA"/>
</dbReference>
<evidence type="ECO:0000313" key="2">
    <source>
        <dbReference type="Proteomes" id="UP000540423"/>
    </source>
</evidence>
<dbReference type="AlphaFoldDB" id="A0A7X0HNL6"/>
<protein>
    <submittedName>
        <fullName evidence="1">Uncharacterized protein</fullName>
    </submittedName>
</protein>
<comment type="caution">
    <text evidence="1">The sequence shown here is derived from an EMBL/GenBank/DDBJ whole genome shotgun (WGS) entry which is preliminary data.</text>
</comment>
<dbReference type="Proteomes" id="UP000540423">
    <property type="component" value="Unassembled WGS sequence"/>
</dbReference>
<evidence type="ECO:0000313" key="1">
    <source>
        <dbReference type="EMBL" id="MBB6439478.1"/>
    </source>
</evidence>
<sequence length="35" mass="3940">MAVSQSQLNDLGLIDSASWRLWRRASLIPQRGSAR</sequence>
<gene>
    <name evidence="1" type="ORF">HNQ79_005990</name>
</gene>
<organism evidence="1 2">
    <name type="scientific">Streptomyces candidus</name>
    <dbReference type="NCBI Taxonomy" id="67283"/>
    <lineage>
        <taxon>Bacteria</taxon>
        <taxon>Bacillati</taxon>
        <taxon>Actinomycetota</taxon>
        <taxon>Actinomycetes</taxon>
        <taxon>Kitasatosporales</taxon>
        <taxon>Streptomycetaceae</taxon>
        <taxon>Streptomyces</taxon>
    </lineage>
</organism>
<proteinExistence type="predicted"/>